<reference evidence="14" key="2">
    <citation type="submission" date="2021-04" db="EMBL/GenBank/DDBJ databases">
        <authorList>
            <person name="Gilroy R."/>
        </authorList>
    </citation>
    <scope>NUCLEOTIDE SEQUENCE</scope>
    <source>
        <strain evidence="14">421</strain>
    </source>
</reference>
<dbReference type="Gene3D" id="1.10.1670.10">
    <property type="entry name" value="Helix-hairpin-Helix base-excision DNA repair enzymes (C-terminal)"/>
    <property type="match status" value="1"/>
</dbReference>
<dbReference type="GO" id="GO:0003677">
    <property type="term" value="F:DNA binding"/>
    <property type="evidence" value="ECO:0007669"/>
    <property type="project" value="UniProtKB-UniRule"/>
</dbReference>
<evidence type="ECO:0000256" key="9">
    <source>
        <dbReference type="ARBA" id="ARBA00023204"/>
    </source>
</evidence>
<feature type="binding site" evidence="12">
    <location>
        <position position="188"/>
    </location>
    <ligand>
        <name>[4Fe-4S] cluster</name>
        <dbReference type="ChEBI" id="CHEBI:49883"/>
    </ligand>
</feature>
<keyword evidence="4 12" id="KW-0227">DNA damage</keyword>
<feature type="binding site" evidence="12">
    <location>
        <position position="204"/>
    </location>
    <ligand>
        <name>[4Fe-4S] cluster</name>
        <dbReference type="ChEBI" id="CHEBI:49883"/>
    </ligand>
</feature>
<evidence type="ECO:0000256" key="11">
    <source>
        <dbReference type="ARBA" id="ARBA00023295"/>
    </source>
</evidence>
<keyword evidence="8 12" id="KW-0238">DNA-binding</keyword>
<comment type="similarity">
    <text evidence="1 12">Belongs to the Nth/MutY family.</text>
</comment>
<sequence length="211" mass="23372">MTKKERALAAVELLKKLYPDALCSLTYETPFQLLVAVRLSAQCTDARVNLVTPALFARYKTIEDFAAADVAEVEKYIHSCGFYKSKAQSIVGMAQMILQDFGGRVPDTIEDLITLPGVGRKTANLIVGDVYGKAAIVVDTHCIRISNRLGLVAQKDPKKIEFELKKLIPPEEGSDFCHRIVLFGRDTCTARKPKCGECRLNEICKHIGVKN</sequence>
<dbReference type="InterPro" id="IPR011257">
    <property type="entry name" value="DNA_glycosylase"/>
</dbReference>
<dbReference type="Proteomes" id="UP000824205">
    <property type="component" value="Unassembled WGS sequence"/>
</dbReference>
<dbReference type="SMART" id="SM00525">
    <property type="entry name" value="FES"/>
    <property type="match status" value="1"/>
</dbReference>
<dbReference type="GO" id="GO:0140078">
    <property type="term" value="F:class I DNA-(apurinic or apyrimidinic site) endonuclease activity"/>
    <property type="evidence" value="ECO:0007669"/>
    <property type="project" value="UniProtKB-EC"/>
</dbReference>
<evidence type="ECO:0000256" key="12">
    <source>
        <dbReference type="HAMAP-Rule" id="MF_00942"/>
    </source>
</evidence>
<evidence type="ECO:0000313" key="14">
    <source>
        <dbReference type="EMBL" id="HIW86644.1"/>
    </source>
</evidence>
<evidence type="ECO:0000256" key="7">
    <source>
        <dbReference type="ARBA" id="ARBA00023014"/>
    </source>
</evidence>
<dbReference type="CDD" id="cd00056">
    <property type="entry name" value="ENDO3c"/>
    <property type="match status" value="1"/>
</dbReference>
<evidence type="ECO:0000256" key="4">
    <source>
        <dbReference type="ARBA" id="ARBA00022763"/>
    </source>
</evidence>
<organism evidence="14 15">
    <name type="scientific">Candidatus Eubacterium faecipullorum</name>
    <dbReference type="NCBI Taxonomy" id="2838571"/>
    <lineage>
        <taxon>Bacteria</taxon>
        <taxon>Bacillati</taxon>
        <taxon>Bacillota</taxon>
        <taxon>Clostridia</taxon>
        <taxon>Eubacteriales</taxon>
        <taxon>Eubacteriaceae</taxon>
        <taxon>Eubacterium</taxon>
    </lineage>
</organism>
<dbReference type="FunFam" id="1.10.1670.10:FF:000001">
    <property type="entry name" value="Endonuclease III"/>
    <property type="match status" value="1"/>
</dbReference>
<comment type="cofactor">
    <cofactor evidence="12">
        <name>[4Fe-4S] cluster</name>
        <dbReference type="ChEBI" id="CHEBI:49883"/>
    </cofactor>
    <text evidence="12">Binds 1 [4Fe-4S] cluster.</text>
</comment>
<dbReference type="PROSITE" id="PS00764">
    <property type="entry name" value="ENDONUCLEASE_III_1"/>
    <property type="match status" value="1"/>
</dbReference>
<gene>
    <name evidence="12 14" type="primary">nth</name>
    <name evidence="14" type="ORF">IAA48_09140</name>
</gene>
<comment type="function">
    <text evidence="12">DNA repair enzyme that has both DNA N-glycosylase activity and AP-lyase activity. The DNA N-glycosylase activity releases various damaged pyrimidines from DNA by cleaving the N-glycosidic bond, leaving an AP (apurinic/apyrimidinic) site. The AP-lyase activity cleaves the phosphodiester bond 3' to the AP site by a beta-elimination, leaving a 3'-terminal unsaturated sugar and a product with a terminal 5'-phosphate.</text>
</comment>
<dbReference type="PIRSF" id="PIRSF001435">
    <property type="entry name" value="Nth"/>
    <property type="match status" value="1"/>
</dbReference>
<dbReference type="Gene3D" id="1.10.340.30">
    <property type="entry name" value="Hypothetical protein, domain 2"/>
    <property type="match status" value="1"/>
</dbReference>
<keyword evidence="14" id="KW-0255">Endonuclease</keyword>
<keyword evidence="6 12" id="KW-0408">Iron</keyword>
<dbReference type="NCBIfam" id="TIGR01083">
    <property type="entry name" value="nth"/>
    <property type="match status" value="1"/>
</dbReference>
<name>A0A9D1REY2_9FIRM</name>
<keyword evidence="9 12" id="KW-0234">DNA repair</keyword>
<evidence type="ECO:0000256" key="2">
    <source>
        <dbReference type="ARBA" id="ARBA00022485"/>
    </source>
</evidence>
<proteinExistence type="inferred from homology"/>
<dbReference type="EMBL" id="DXGE01000037">
    <property type="protein sequence ID" value="HIW86644.1"/>
    <property type="molecule type" value="Genomic_DNA"/>
</dbReference>
<keyword evidence="11 12" id="KW-0326">Glycosidase</keyword>
<keyword evidence="7 12" id="KW-0411">Iron-sulfur</keyword>
<accession>A0A9D1REY2</accession>
<keyword evidence="5 12" id="KW-0378">Hydrolase</keyword>
<dbReference type="InterPro" id="IPR004036">
    <property type="entry name" value="Endonuclease-III-like_CS2"/>
</dbReference>
<evidence type="ECO:0000256" key="5">
    <source>
        <dbReference type="ARBA" id="ARBA00022801"/>
    </source>
</evidence>
<dbReference type="AlphaFoldDB" id="A0A9D1REY2"/>
<comment type="catalytic activity">
    <reaction evidence="12">
        <text>2'-deoxyribonucleotide-(2'-deoxyribose 5'-phosphate)-2'-deoxyribonucleotide-DNA = a 3'-end 2'-deoxyribonucleotide-(2,3-dehydro-2,3-deoxyribose 5'-phosphate)-DNA + a 5'-end 5'-phospho-2'-deoxyribonucleoside-DNA + H(+)</text>
        <dbReference type="Rhea" id="RHEA:66592"/>
        <dbReference type="Rhea" id="RHEA-COMP:13180"/>
        <dbReference type="Rhea" id="RHEA-COMP:16897"/>
        <dbReference type="Rhea" id="RHEA-COMP:17067"/>
        <dbReference type="ChEBI" id="CHEBI:15378"/>
        <dbReference type="ChEBI" id="CHEBI:136412"/>
        <dbReference type="ChEBI" id="CHEBI:157695"/>
        <dbReference type="ChEBI" id="CHEBI:167181"/>
        <dbReference type="EC" id="4.2.99.18"/>
    </reaction>
</comment>
<keyword evidence="3 12" id="KW-0479">Metal-binding</keyword>
<feature type="binding site" evidence="12">
    <location>
        <position position="198"/>
    </location>
    <ligand>
        <name>[4Fe-4S] cluster</name>
        <dbReference type="ChEBI" id="CHEBI:49883"/>
    </ligand>
</feature>
<dbReference type="InterPro" id="IPR023170">
    <property type="entry name" value="HhH_base_excis_C"/>
</dbReference>
<dbReference type="SMART" id="SM00478">
    <property type="entry name" value="ENDO3c"/>
    <property type="match status" value="1"/>
</dbReference>
<dbReference type="SUPFAM" id="SSF48150">
    <property type="entry name" value="DNA-glycosylase"/>
    <property type="match status" value="1"/>
</dbReference>
<dbReference type="PANTHER" id="PTHR10359:SF18">
    <property type="entry name" value="ENDONUCLEASE III"/>
    <property type="match status" value="1"/>
</dbReference>
<dbReference type="InterPro" id="IPR003265">
    <property type="entry name" value="HhH-GPD_domain"/>
</dbReference>
<dbReference type="Pfam" id="PF10576">
    <property type="entry name" value="EndIII_4Fe-2S"/>
    <property type="match status" value="1"/>
</dbReference>
<evidence type="ECO:0000256" key="10">
    <source>
        <dbReference type="ARBA" id="ARBA00023239"/>
    </source>
</evidence>
<keyword evidence="14" id="KW-0540">Nuclease</keyword>
<dbReference type="EC" id="4.2.99.18" evidence="12"/>
<comment type="caution">
    <text evidence="14">The sequence shown here is derived from an EMBL/GenBank/DDBJ whole genome shotgun (WGS) entry which is preliminary data.</text>
</comment>
<dbReference type="InterPro" id="IPR003651">
    <property type="entry name" value="Endonuclease3_FeS-loop_motif"/>
</dbReference>
<dbReference type="PANTHER" id="PTHR10359">
    <property type="entry name" value="A/G-SPECIFIC ADENINE GLYCOSYLASE/ENDONUCLEASE III"/>
    <property type="match status" value="1"/>
</dbReference>
<dbReference type="PROSITE" id="PS01155">
    <property type="entry name" value="ENDONUCLEASE_III_2"/>
    <property type="match status" value="1"/>
</dbReference>
<dbReference type="FunFam" id="1.10.340.30:FF:000001">
    <property type="entry name" value="Endonuclease III"/>
    <property type="match status" value="1"/>
</dbReference>
<evidence type="ECO:0000256" key="8">
    <source>
        <dbReference type="ARBA" id="ARBA00023125"/>
    </source>
</evidence>
<keyword evidence="2 12" id="KW-0004">4Fe-4S</keyword>
<evidence type="ECO:0000259" key="13">
    <source>
        <dbReference type="SMART" id="SM00478"/>
    </source>
</evidence>
<feature type="binding site" evidence="12">
    <location>
        <position position="195"/>
    </location>
    <ligand>
        <name>[4Fe-4S] cluster</name>
        <dbReference type="ChEBI" id="CHEBI:49883"/>
    </ligand>
</feature>
<evidence type="ECO:0000256" key="3">
    <source>
        <dbReference type="ARBA" id="ARBA00022723"/>
    </source>
</evidence>
<evidence type="ECO:0000313" key="15">
    <source>
        <dbReference type="Proteomes" id="UP000824205"/>
    </source>
</evidence>
<dbReference type="Pfam" id="PF00730">
    <property type="entry name" value="HhH-GPD"/>
    <property type="match status" value="1"/>
</dbReference>
<dbReference type="InterPro" id="IPR005759">
    <property type="entry name" value="Nth"/>
</dbReference>
<evidence type="ECO:0000256" key="1">
    <source>
        <dbReference type="ARBA" id="ARBA00008343"/>
    </source>
</evidence>
<dbReference type="HAMAP" id="MF_00942">
    <property type="entry name" value="Nth"/>
    <property type="match status" value="1"/>
</dbReference>
<dbReference type="GO" id="GO:0006285">
    <property type="term" value="P:base-excision repair, AP site formation"/>
    <property type="evidence" value="ECO:0007669"/>
    <property type="project" value="TreeGrafter"/>
</dbReference>
<dbReference type="GO" id="GO:0046872">
    <property type="term" value="F:metal ion binding"/>
    <property type="evidence" value="ECO:0007669"/>
    <property type="project" value="UniProtKB-KW"/>
</dbReference>
<evidence type="ECO:0000256" key="6">
    <source>
        <dbReference type="ARBA" id="ARBA00023004"/>
    </source>
</evidence>
<protein>
    <recommendedName>
        <fullName evidence="12">Endonuclease III</fullName>
        <ecNumber evidence="12">4.2.99.18</ecNumber>
    </recommendedName>
    <alternativeName>
        <fullName evidence="12">DNA-(apurinic or apyrimidinic site) lyase</fullName>
    </alternativeName>
</protein>
<dbReference type="InterPro" id="IPR004035">
    <property type="entry name" value="Endouclease-III_FeS-bd_BS"/>
</dbReference>
<dbReference type="GO" id="GO:0019104">
    <property type="term" value="F:DNA N-glycosylase activity"/>
    <property type="evidence" value="ECO:0007669"/>
    <property type="project" value="UniProtKB-UniRule"/>
</dbReference>
<dbReference type="Pfam" id="PF00633">
    <property type="entry name" value="HHH"/>
    <property type="match status" value="1"/>
</dbReference>
<feature type="domain" description="HhH-GPD" evidence="13">
    <location>
        <begin position="39"/>
        <end position="186"/>
    </location>
</feature>
<dbReference type="InterPro" id="IPR000445">
    <property type="entry name" value="HhH_motif"/>
</dbReference>
<dbReference type="GO" id="GO:0051539">
    <property type="term" value="F:4 iron, 4 sulfur cluster binding"/>
    <property type="evidence" value="ECO:0007669"/>
    <property type="project" value="UniProtKB-UniRule"/>
</dbReference>
<reference evidence="14" key="1">
    <citation type="journal article" date="2021" name="PeerJ">
        <title>Extensive microbial diversity within the chicken gut microbiome revealed by metagenomics and culture.</title>
        <authorList>
            <person name="Gilroy R."/>
            <person name="Ravi A."/>
            <person name="Getino M."/>
            <person name="Pursley I."/>
            <person name="Horton D.L."/>
            <person name="Alikhan N.F."/>
            <person name="Baker D."/>
            <person name="Gharbi K."/>
            <person name="Hall N."/>
            <person name="Watson M."/>
            <person name="Adriaenssens E.M."/>
            <person name="Foster-Nyarko E."/>
            <person name="Jarju S."/>
            <person name="Secka A."/>
            <person name="Antonio M."/>
            <person name="Oren A."/>
            <person name="Chaudhuri R.R."/>
            <person name="La Ragione R."/>
            <person name="Hildebrand F."/>
            <person name="Pallen M.J."/>
        </authorList>
    </citation>
    <scope>NUCLEOTIDE SEQUENCE</scope>
    <source>
        <strain evidence="14">421</strain>
    </source>
</reference>
<keyword evidence="10 12" id="KW-0456">Lyase</keyword>